<feature type="compositionally biased region" description="Basic residues" evidence="1">
    <location>
        <begin position="39"/>
        <end position="57"/>
    </location>
</feature>
<reference evidence="2 3" key="1">
    <citation type="submission" date="2017-06" db="EMBL/GenBank/DDBJ databases">
        <title>Comparative genomic analysis of Ambrosia Fusariam Clade fungi.</title>
        <authorList>
            <person name="Stajich J.E."/>
            <person name="Carrillo J."/>
            <person name="Kijimoto T."/>
            <person name="Eskalen A."/>
            <person name="O'Donnell K."/>
            <person name="Kasson M."/>
        </authorList>
    </citation>
    <scope>NUCLEOTIDE SEQUENCE [LARGE SCALE GENOMIC DNA]</scope>
    <source>
        <strain evidence="2 3">NRRL62579</strain>
    </source>
</reference>
<gene>
    <name evidence="2" type="ORF">CEP52_009790</name>
</gene>
<evidence type="ECO:0000313" key="2">
    <source>
        <dbReference type="EMBL" id="RSL99392.1"/>
    </source>
</evidence>
<protein>
    <submittedName>
        <fullName evidence="2">Uncharacterized protein</fullName>
    </submittedName>
</protein>
<name>A0A428TBI1_9HYPO</name>
<sequence length="117" mass="13407">MGWLWSSSNKDKPSTPSEEAPPTSTPTQPPNLNLNLNLLHHHRPRDPKVHRPLRIRKEHQALTPVTKRPTTILFIITIMAHPQKVNTNHNPNPIRHTPARRPLRSPPPDRHVMPTSL</sequence>
<evidence type="ECO:0000256" key="1">
    <source>
        <dbReference type="SAM" id="MobiDB-lite"/>
    </source>
</evidence>
<feature type="compositionally biased region" description="Basic and acidic residues" evidence="1">
    <location>
        <begin position="107"/>
        <end position="117"/>
    </location>
</feature>
<comment type="caution">
    <text evidence="2">The sequence shown here is derived from an EMBL/GenBank/DDBJ whole genome shotgun (WGS) entry which is preliminary data.</text>
</comment>
<evidence type="ECO:0000313" key="3">
    <source>
        <dbReference type="Proteomes" id="UP000287144"/>
    </source>
</evidence>
<feature type="region of interest" description="Disordered" evidence="1">
    <location>
        <begin position="84"/>
        <end position="117"/>
    </location>
</feature>
<dbReference type="STRING" id="1325735.A0A428TBI1"/>
<dbReference type="EMBL" id="NKCK01000105">
    <property type="protein sequence ID" value="RSL99392.1"/>
    <property type="molecule type" value="Genomic_DNA"/>
</dbReference>
<dbReference type="Proteomes" id="UP000287144">
    <property type="component" value="Unassembled WGS sequence"/>
</dbReference>
<accession>A0A428TBI1</accession>
<feature type="region of interest" description="Disordered" evidence="1">
    <location>
        <begin position="1"/>
        <end position="62"/>
    </location>
</feature>
<organism evidence="2 3">
    <name type="scientific">Fusarium oligoseptatum</name>
    <dbReference type="NCBI Taxonomy" id="2604345"/>
    <lineage>
        <taxon>Eukaryota</taxon>
        <taxon>Fungi</taxon>
        <taxon>Dikarya</taxon>
        <taxon>Ascomycota</taxon>
        <taxon>Pezizomycotina</taxon>
        <taxon>Sordariomycetes</taxon>
        <taxon>Hypocreomycetidae</taxon>
        <taxon>Hypocreales</taxon>
        <taxon>Nectriaceae</taxon>
        <taxon>Fusarium</taxon>
        <taxon>Fusarium solani species complex</taxon>
    </lineage>
</organism>
<proteinExistence type="predicted"/>
<keyword evidence="3" id="KW-1185">Reference proteome</keyword>
<dbReference type="AlphaFoldDB" id="A0A428TBI1"/>